<reference evidence="2" key="1">
    <citation type="submission" date="2020-02" db="EMBL/GenBank/DDBJ databases">
        <authorList>
            <person name="Scholz U."/>
            <person name="Mascher M."/>
            <person name="Fiebig A."/>
        </authorList>
    </citation>
    <scope>NUCLEOTIDE SEQUENCE</scope>
</reference>
<dbReference type="PANTHER" id="PTHR31236:SF2">
    <property type="entry name" value="BURP DOMAIN PROTEIN RD22"/>
    <property type="match status" value="1"/>
</dbReference>
<feature type="domain" description="BURP" evidence="1">
    <location>
        <begin position="1"/>
        <end position="201"/>
    </location>
</feature>
<proteinExistence type="predicted"/>
<organism evidence="2 3">
    <name type="scientific">Spirodela intermedia</name>
    <name type="common">Intermediate duckweed</name>
    <dbReference type="NCBI Taxonomy" id="51605"/>
    <lineage>
        <taxon>Eukaryota</taxon>
        <taxon>Viridiplantae</taxon>
        <taxon>Streptophyta</taxon>
        <taxon>Embryophyta</taxon>
        <taxon>Tracheophyta</taxon>
        <taxon>Spermatophyta</taxon>
        <taxon>Magnoliopsida</taxon>
        <taxon>Liliopsida</taxon>
        <taxon>Araceae</taxon>
        <taxon>Lemnoideae</taxon>
        <taxon>Spirodela</taxon>
    </lineage>
</organism>
<sequence>MKLHFMKVTPTTAFVPREAADSIPFSSDKLPEILERFSVKPGSVEASAMNQTLKACEDPAAAGERRYCATSLESMVDFATASLGTRDVQVASTEAGAGATAEQVYTVAADAERLAAGKKVACHARPYAYAVFYCHVARSSRAYVVPLVGENGAKVGGVAICHADTSGWNPRHVAFKLLKVKPGTVSICHFLPQDHVVWAPRG</sequence>
<accession>A0A7I8KJD2</accession>
<protein>
    <recommendedName>
        <fullName evidence="1">BURP domain-containing protein</fullName>
    </recommendedName>
</protein>
<evidence type="ECO:0000313" key="2">
    <source>
        <dbReference type="EMBL" id="CAA7397376.1"/>
    </source>
</evidence>
<dbReference type="AlphaFoldDB" id="A0A7I8KJD2"/>
<dbReference type="PROSITE" id="PS51277">
    <property type="entry name" value="BURP"/>
    <property type="match status" value="1"/>
</dbReference>
<dbReference type="EMBL" id="LR746269">
    <property type="protein sequence ID" value="CAA7397376.1"/>
    <property type="molecule type" value="Genomic_DNA"/>
</dbReference>
<dbReference type="InterPro" id="IPR044816">
    <property type="entry name" value="BURP"/>
</dbReference>
<dbReference type="Proteomes" id="UP000663760">
    <property type="component" value="Chromosome 6"/>
</dbReference>
<dbReference type="PANTHER" id="PTHR31236">
    <property type="entry name" value="BURP DOMAIN PROTEIN USPL1-LIKE"/>
    <property type="match status" value="1"/>
</dbReference>
<keyword evidence="3" id="KW-1185">Reference proteome</keyword>
<dbReference type="OrthoDB" id="678718at2759"/>
<dbReference type="InterPro" id="IPR004873">
    <property type="entry name" value="BURP_dom"/>
</dbReference>
<name>A0A7I8KJD2_SPIIN</name>
<dbReference type="SMART" id="SM01045">
    <property type="entry name" value="BURP"/>
    <property type="match status" value="1"/>
</dbReference>
<evidence type="ECO:0000259" key="1">
    <source>
        <dbReference type="PROSITE" id="PS51277"/>
    </source>
</evidence>
<evidence type="ECO:0000313" key="3">
    <source>
        <dbReference type="Proteomes" id="UP000663760"/>
    </source>
</evidence>
<gene>
    <name evidence="2" type="ORF">SI8410_06008041</name>
</gene>
<dbReference type="Pfam" id="PF03181">
    <property type="entry name" value="BURP"/>
    <property type="match status" value="1"/>
</dbReference>